<dbReference type="InterPro" id="IPR014717">
    <property type="entry name" value="Transl_elong_EF1B/ribsomal_bS6"/>
</dbReference>
<dbReference type="Pfam" id="PF01250">
    <property type="entry name" value="Ribosomal_S6"/>
    <property type="match status" value="1"/>
</dbReference>
<evidence type="ECO:0000313" key="5">
    <source>
        <dbReference type="EMBL" id="OGG65051.1"/>
    </source>
</evidence>
<dbReference type="EMBL" id="MFLJ01000002">
    <property type="protein sequence ID" value="OGG65051.1"/>
    <property type="molecule type" value="Genomic_DNA"/>
</dbReference>
<feature type="region of interest" description="Disordered" evidence="4">
    <location>
        <begin position="1"/>
        <end position="20"/>
    </location>
</feature>
<evidence type="ECO:0000256" key="3">
    <source>
        <dbReference type="ARBA" id="ARBA00035520"/>
    </source>
</evidence>
<organism evidence="5 6">
    <name type="scientific">Candidatus Kaiserbacteria bacterium RIFCSPHIGHO2_02_FULL_55_17</name>
    <dbReference type="NCBI Taxonomy" id="1798496"/>
    <lineage>
        <taxon>Bacteria</taxon>
        <taxon>Candidatus Kaiseribacteriota</taxon>
    </lineage>
</organism>
<evidence type="ECO:0000256" key="4">
    <source>
        <dbReference type="SAM" id="MobiDB-lite"/>
    </source>
</evidence>
<reference evidence="5 6" key="1">
    <citation type="journal article" date="2016" name="Nat. Commun.">
        <title>Thousands of microbial genomes shed light on interconnected biogeochemical processes in an aquifer system.</title>
        <authorList>
            <person name="Anantharaman K."/>
            <person name="Brown C.T."/>
            <person name="Hug L.A."/>
            <person name="Sharon I."/>
            <person name="Castelle C.J."/>
            <person name="Probst A.J."/>
            <person name="Thomas B.C."/>
            <person name="Singh A."/>
            <person name="Wilkins M.J."/>
            <person name="Karaoz U."/>
            <person name="Brodie E.L."/>
            <person name="Williams K.H."/>
            <person name="Hubbard S.S."/>
            <person name="Banfield J.F."/>
        </authorList>
    </citation>
    <scope>NUCLEOTIDE SEQUENCE [LARGE SCALE GENOMIC DNA]</scope>
</reference>
<evidence type="ECO:0000256" key="1">
    <source>
        <dbReference type="ARBA" id="ARBA00009512"/>
    </source>
</evidence>
<accession>A0A1F6DUF2</accession>
<evidence type="ECO:0000256" key="2">
    <source>
        <dbReference type="ARBA" id="ARBA00035294"/>
    </source>
</evidence>
<dbReference type="GO" id="GO:0006412">
    <property type="term" value="P:translation"/>
    <property type="evidence" value="ECO:0007669"/>
    <property type="project" value="InterPro"/>
</dbReference>
<sequence>MAKSNDAEMRGDTELENAGSDPRVYELGFHLDPELPAEEVKKAYQAMRELIVGKGALIAEGEPQMTQLAYTISRGGASDASGRRDFDSAYFSWIAYEISASNHADIVVAANADKRIIRFIDLLTSKDAARHAVEMRELSMKMPERIEDPEAVLGAELDAALESAVL</sequence>
<protein>
    <recommendedName>
        <fullName evidence="2">Small ribosomal subunit protein bS6</fullName>
    </recommendedName>
    <alternativeName>
        <fullName evidence="3">30S ribosomal protein S6</fullName>
    </alternativeName>
</protein>
<dbReference type="GO" id="GO:0019843">
    <property type="term" value="F:rRNA binding"/>
    <property type="evidence" value="ECO:0007669"/>
    <property type="project" value="InterPro"/>
</dbReference>
<comment type="caution">
    <text evidence="5">The sequence shown here is derived from an EMBL/GenBank/DDBJ whole genome shotgun (WGS) entry which is preliminary data.</text>
</comment>
<dbReference type="GO" id="GO:0003735">
    <property type="term" value="F:structural constituent of ribosome"/>
    <property type="evidence" value="ECO:0007669"/>
    <property type="project" value="InterPro"/>
</dbReference>
<gene>
    <name evidence="5" type="ORF">A3C94_03145</name>
</gene>
<dbReference type="Gene3D" id="3.30.70.60">
    <property type="match status" value="1"/>
</dbReference>
<name>A0A1F6DUF2_9BACT</name>
<dbReference type="InterPro" id="IPR000529">
    <property type="entry name" value="Ribosomal_bS6"/>
</dbReference>
<feature type="compositionally biased region" description="Basic and acidic residues" evidence="4">
    <location>
        <begin position="1"/>
        <end position="13"/>
    </location>
</feature>
<proteinExistence type="inferred from homology"/>
<dbReference type="AlphaFoldDB" id="A0A1F6DUF2"/>
<dbReference type="GO" id="GO:0005840">
    <property type="term" value="C:ribosome"/>
    <property type="evidence" value="ECO:0007669"/>
    <property type="project" value="InterPro"/>
</dbReference>
<dbReference type="InterPro" id="IPR035980">
    <property type="entry name" value="Ribosomal_bS6_sf"/>
</dbReference>
<comment type="similarity">
    <text evidence="1">Belongs to the bacterial ribosomal protein bS6 family.</text>
</comment>
<dbReference type="SUPFAM" id="SSF54995">
    <property type="entry name" value="Ribosomal protein S6"/>
    <property type="match status" value="1"/>
</dbReference>
<dbReference type="STRING" id="1798496.A3C94_03145"/>
<evidence type="ECO:0000313" key="6">
    <source>
        <dbReference type="Proteomes" id="UP000177232"/>
    </source>
</evidence>
<dbReference type="Proteomes" id="UP000177232">
    <property type="component" value="Unassembled WGS sequence"/>
</dbReference>